<feature type="transmembrane region" description="Helical" evidence="2">
    <location>
        <begin position="147"/>
        <end position="166"/>
    </location>
</feature>
<dbReference type="InterPro" id="IPR057315">
    <property type="entry name" value="Exo_endo_phos_PGAP2IP_C"/>
</dbReference>
<evidence type="ECO:0000259" key="4">
    <source>
        <dbReference type="Pfam" id="PF23022"/>
    </source>
</evidence>
<feature type="transmembrane region" description="Helical" evidence="2">
    <location>
        <begin position="280"/>
        <end position="298"/>
    </location>
</feature>
<evidence type="ECO:0000313" key="6">
    <source>
        <dbReference type="EnsemblMetazoa" id="XP_038055775.1"/>
    </source>
</evidence>
<dbReference type="Pfam" id="PF23021">
    <property type="entry name" value="6TM_2nd_PGAP2IP"/>
    <property type="match status" value="1"/>
</dbReference>
<feature type="compositionally biased region" description="Basic and acidic residues" evidence="1">
    <location>
        <begin position="750"/>
        <end position="782"/>
    </location>
</feature>
<evidence type="ECO:0000259" key="3">
    <source>
        <dbReference type="Pfam" id="PF23021"/>
    </source>
</evidence>
<feature type="transmembrane region" description="Helical" evidence="2">
    <location>
        <begin position="240"/>
        <end position="260"/>
    </location>
</feature>
<feature type="region of interest" description="Disordered" evidence="1">
    <location>
        <begin position="1"/>
        <end position="50"/>
    </location>
</feature>
<dbReference type="CTD" id="80157"/>
<feature type="transmembrane region" description="Helical" evidence="2">
    <location>
        <begin position="444"/>
        <end position="461"/>
    </location>
</feature>
<feature type="region of interest" description="Disordered" evidence="1">
    <location>
        <begin position="749"/>
        <end position="782"/>
    </location>
</feature>
<dbReference type="GO" id="GO:0006506">
    <property type="term" value="P:GPI anchor biosynthetic process"/>
    <property type="evidence" value="ECO:0007669"/>
    <property type="project" value="TreeGrafter"/>
</dbReference>
<evidence type="ECO:0000313" key="7">
    <source>
        <dbReference type="Proteomes" id="UP000887568"/>
    </source>
</evidence>
<feature type="transmembrane region" description="Helical" evidence="2">
    <location>
        <begin position="360"/>
        <end position="383"/>
    </location>
</feature>
<dbReference type="OrthoDB" id="68581at2759"/>
<dbReference type="Pfam" id="PF23226">
    <property type="entry name" value="Exo_endo_phos_PGAP2IP"/>
    <property type="match status" value="1"/>
</dbReference>
<keyword evidence="2" id="KW-0472">Membrane</keyword>
<dbReference type="SUPFAM" id="SSF56219">
    <property type="entry name" value="DNase I-like"/>
    <property type="match status" value="1"/>
</dbReference>
<feature type="transmembrane region" description="Helical" evidence="2">
    <location>
        <begin position="98"/>
        <end position="115"/>
    </location>
</feature>
<feature type="transmembrane region" description="Helical" evidence="2">
    <location>
        <begin position="66"/>
        <end position="86"/>
    </location>
</feature>
<evidence type="ECO:0000256" key="2">
    <source>
        <dbReference type="SAM" id="Phobius"/>
    </source>
</evidence>
<keyword evidence="7" id="KW-1185">Reference proteome</keyword>
<evidence type="ECO:0008006" key="8">
    <source>
        <dbReference type="Google" id="ProtNLM"/>
    </source>
</evidence>
<evidence type="ECO:0000256" key="1">
    <source>
        <dbReference type="SAM" id="MobiDB-lite"/>
    </source>
</evidence>
<proteinExistence type="predicted"/>
<dbReference type="PANTHER" id="PTHR14859">
    <property type="entry name" value="CALCOFLUOR WHITE HYPERSENSITIVE PROTEIN PRECURSOR"/>
    <property type="match status" value="1"/>
</dbReference>
<dbReference type="InterPro" id="IPR036691">
    <property type="entry name" value="Endo/exonu/phosph_ase_sf"/>
</dbReference>
<accession>A0A913ZWU2</accession>
<feature type="transmembrane region" description="Helical" evidence="2">
    <location>
        <begin position="310"/>
        <end position="340"/>
    </location>
</feature>
<dbReference type="OMA" id="CVWYFPL"/>
<protein>
    <recommendedName>
        <fullName evidence="8">PGAP2-interacting protein</fullName>
    </recommendedName>
</protein>
<keyword evidence="2" id="KW-0812">Transmembrane</keyword>
<sequence length="782" mass="88271">MATTRSAAKRAAEETKQERRGDIQQDEEEENVKESEQPLQQPEDESKPKLLPVMPRSFMRELLSESILGFIFWSVFHGLAPMVWFYPMNELQVTGYEALGLIWMMPVVCGIGAIRDAVQTRWGLFILRVVMVTSVGSFQASTTLQRLVVLSVGNGAATLLLCGMLWNKSLHQRSASFWGLMIGFFVLLAARICYVSLNPTWTDEKSNSFVIALGVVATIDRFLSAEYPEPQAEPVPAMAASWRRTAMGFGSLLFLTHWLFGEVSVVCRWTVKGFPFPGPSPFPGGAAIFVELLTGFLMSSKKGLPNNFLWSWFVGLHCFVGLYYLNAYLGFFCGLMLAMYTMSIWPEMVDRVTSCPPARTLTAAMAVYLFSMLFSVWTTAYNFVPGGVYSREQSLLLGAFLMFNILRALLSGESRDHQDPLSKHIAFPNLDGTGTYQIFADAKMYLVLILVIGSGGFFTRFHPERYHHPPKANPREFTGMVWTAHFMYDNRGWPSFERAAKMMEDSGADVIALIEADASKPYLGLNDISMWLGERLGMYDDFGPTTKSHTWGSLFLSKYPIVYSDHLLLPSPEGELAPGLHMTVNISGNLVDFVTSHMGNSGDDLDRRMQAEVLSNITRRSKNPTVFMGYVTSEPGSRDYKKFTTFGKLRDIDPTDQNRFCEYIFYKGLIRKAYGRISQGGLSDTEIQMARFLIPDTKTYRDNDAMTTNPGDVDESDWLPKAFGSHYVGDWYPETHHYHMDTPKYFYNSKDQEQAAKPGENVKPDEKTDKEPKRGDELKEKQ</sequence>
<feature type="domain" description="PGAP2IP second transmembrane" evidence="3">
    <location>
        <begin position="240"/>
        <end position="416"/>
    </location>
</feature>
<reference evidence="6" key="1">
    <citation type="submission" date="2022-11" db="UniProtKB">
        <authorList>
            <consortium name="EnsemblMetazoa"/>
        </authorList>
    </citation>
    <scope>IDENTIFICATION</scope>
</reference>
<dbReference type="Gene3D" id="3.60.10.10">
    <property type="entry name" value="Endonuclease/exonuclease/phosphatase"/>
    <property type="match status" value="1"/>
</dbReference>
<dbReference type="AlphaFoldDB" id="A0A913ZWU2"/>
<feature type="compositionally biased region" description="Basic and acidic residues" evidence="1">
    <location>
        <begin position="10"/>
        <end position="23"/>
    </location>
</feature>
<dbReference type="PANTHER" id="PTHR14859:SF1">
    <property type="entry name" value="PGAP2-INTERACTING PROTEIN"/>
    <property type="match status" value="1"/>
</dbReference>
<keyword evidence="2" id="KW-1133">Transmembrane helix</keyword>
<dbReference type="GO" id="GO:0016020">
    <property type="term" value="C:membrane"/>
    <property type="evidence" value="ECO:0007669"/>
    <property type="project" value="GOC"/>
</dbReference>
<dbReference type="Proteomes" id="UP000887568">
    <property type="component" value="Unplaced"/>
</dbReference>
<feature type="domain" description="PGAP2IP first transmembrane" evidence="4">
    <location>
        <begin position="70"/>
        <end position="217"/>
    </location>
</feature>
<feature type="domain" description="PGAP2IP C-terminal nuclease-like" evidence="5">
    <location>
        <begin position="475"/>
        <end position="702"/>
    </location>
</feature>
<name>A0A913ZWU2_PATMI</name>
<feature type="transmembrane region" description="Helical" evidence="2">
    <location>
        <begin position="178"/>
        <end position="197"/>
    </location>
</feature>
<dbReference type="GO" id="GO:0005783">
    <property type="term" value="C:endoplasmic reticulum"/>
    <property type="evidence" value="ECO:0007669"/>
    <property type="project" value="TreeGrafter"/>
</dbReference>
<dbReference type="Pfam" id="PF23022">
    <property type="entry name" value="6TM_1st_PGAP2IP"/>
    <property type="match status" value="1"/>
</dbReference>
<organism evidence="6 7">
    <name type="scientific">Patiria miniata</name>
    <name type="common">Bat star</name>
    <name type="synonym">Asterina miniata</name>
    <dbReference type="NCBI Taxonomy" id="46514"/>
    <lineage>
        <taxon>Eukaryota</taxon>
        <taxon>Metazoa</taxon>
        <taxon>Echinodermata</taxon>
        <taxon>Eleutherozoa</taxon>
        <taxon>Asterozoa</taxon>
        <taxon>Asteroidea</taxon>
        <taxon>Valvatacea</taxon>
        <taxon>Valvatida</taxon>
        <taxon>Asterinidae</taxon>
        <taxon>Patiria</taxon>
    </lineage>
</organism>
<dbReference type="InterPro" id="IPR053911">
    <property type="entry name" value="PGAP2IP_TM_2nd"/>
</dbReference>
<dbReference type="InterPro" id="IPR053912">
    <property type="entry name" value="PGAP2IP_TM_1nd"/>
</dbReference>
<evidence type="ECO:0000259" key="5">
    <source>
        <dbReference type="Pfam" id="PF23226"/>
    </source>
</evidence>
<dbReference type="GeneID" id="119727782"/>
<dbReference type="InterPro" id="IPR051916">
    <property type="entry name" value="GPI-anchor_lipid_remodeler"/>
</dbReference>
<dbReference type="RefSeq" id="XP_038055775.1">
    <property type="nucleotide sequence ID" value="XM_038199847.1"/>
</dbReference>
<dbReference type="EnsemblMetazoa" id="XM_038199847.1">
    <property type="protein sequence ID" value="XP_038055775.1"/>
    <property type="gene ID" value="LOC119727782"/>
</dbReference>